<keyword evidence="2" id="KW-0413">Isomerase</keyword>
<dbReference type="Pfam" id="PF00849">
    <property type="entry name" value="PseudoU_synth_2"/>
    <property type="match status" value="1"/>
</dbReference>
<dbReference type="PANTHER" id="PTHR21600">
    <property type="entry name" value="MITOCHONDRIAL RNA PSEUDOURIDINE SYNTHASE"/>
    <property type="match status" value="1"/>
</dbReference>
<dbReference type="GO" id="GO:0009982">
    <property type="term" value="F:pseudouridine synthase activity"/>
    <property type="evidence" value="ECO:0007669"/>
    <property type="project" value="InterPro"/>
</dbReference>
<proteinExistence type="inferred from homology"/>
<comment type="similarity">
    <text evidence="1">Belongs to the pseudouridine synthase RluA family.</text>
</comment>
<evidence type="ECO:0000256" key="2">
    <source>
        <dbReference type="ARBA" id="ARBA00023235"/>
    </source>
</evidence>
<dbReference type="InterPro" id="IPR006145">
    <property type="entry name" value="PsdUridine_synth_RsuA/RluA"/>
</dbReference>
<sequence length="232" mass="26353">MQLQVLYEDNHLIAVNKPAGYLSQSDATGDVTVMDLVREYIKVRYGKPGDVFLGSIHRLDRPVSGVILFARTSKGLSRMTELFRDRKVTKTYWAIVAEQPSPIEGRLEGYIYKDAKKNVSKVLPKANSNRHQGAKKAVLDYRLLGRVGSNVLLEVKPETGRPHQIRVQLAQQLESPIRGDLKYGFRQANEDGNINLHSRSLEFLHPVKKEQVRIVAEPPRQDQLWQLFAGIE</sequence>
<evidence type="ECO:0000313" key="4">
    <source>
        <dbReference type="EMBL" id="THH41403.1"/>
    </source>
</evidence>
<comment type="caution">
    <text evidence="4">The sequence shown here is derived from an EMBL/GenBank/DDBJ whole genome shotgun (WGS) entry which is preliminary data.</text>
</comment>
<dbReference type="EMBL" id="SRSF01000001">
    <property type="protein sequence ID" value="THH41403.1"/>
    <property type="molecule type" value="Genomic_DNA"/>
</dbReference>
<name>A0A4V3XLM2_9BACT</name>
<evidence type="ECO:0000256" key="1">
    <source>
        <dbReference type="ARBA" id="ARBA00010876"/>
    </source>
</evidence>
<dbReference type="InterPro" id="IPR050188">
    <property type="entry name" value="RluA_PseudoU_synthase"/>
</dbReference>
<evidence type="ECO:0000259" key="3">
    <source>
        <dbReference type="Pfam" id="PF00849"/>
    </source>
</evidence>
<dbReference type="InterPro" id="IPR020103">
    <property type="entry name" value="PsdUridine_synth_cat_dom_sf"/>
</dbReference>
<gene>
    <name evidence="4" type="ORF">E4021_02045</name>
</gene>
<reference evidence="4 5" key="1">
    <citation type="submission" date="2019-04" db="EMBL/GenBank/DDBJ databases">
        <title>Lewinella litorea sp. nov., isolated from a marine sand.</title>
        <authorList>
            <person name="Yoon J.-H."/>
        </authorList>
    </citation>
    <scope>NUCLEOTIDE SEQUENCE [LARGE SCALE GENOMIC DNA]</scope>
    <source>
        <strain evidence="4 5">HSMS-39</strain>
    </source>
</reference>
<evidence type="ECO:0000313" key="5">
    <source>
        <dbReference type="Proteomes" id="UP000308528"/>
    </source>
</evidence>
<dbReference type="CDD" id="cd02869">
    <property type="entry name" value="PseudoU_synth_RluA_like"/>
    <property type="match status" value="1"/>
</dbReference>
<dbReference type="Gene3D" id="3.30.2350.10">
    <property type="entry name" value="Pseudouridine synthase"/>
    <property type="match status" value="1"/>
</dbReference>
<dbReference type="Proteomes" id="UP000308528">
    <property type="component" value="Unassembled WGS sequence"/>
</dbReference>
<dbReference type="RefSeq" id="WP_136456229.1">
    <property type="nucleotide sequence ID" value="NZ_SRSF01000001.1"/>
</dbReference>
<dbReference type="GO" id="GO:0003723">
    <property type="term" value="F:RNA binding"/>
    <property type="evidence" value="ECO:0007669"/>
    <property type="project" value="InterPro"/>
</dbReference>
<dbReference type="GO" id="GO:0006396">
    <property type="term" value="P:RNA processing"/>
    <property type="evidence" value="ECO:0007669"/>
    <property type="project" value="UniProtKB-ARBA"/>
</dbReference>
<accession>A0A4V3XLM2</accession>
<dbReference type="PROSITE" id="PS01129">
    <property type="entry name" value="PSI_RLU"/>
    <property type="match status" value="1"/>
</dbReference>
<dbReference type="PANTHER" id="PTHR21600:SF83">
    <property type="entry name" value="PSEUDOURIDYLATE SYNTHASE RPUSD4, MITOCHONDRIAL"/>
    <property type="match status" value="1"/>
</dbReference>
<dbReference type="SUPFAM" id="SSF55120">
    <property type="entry name" value="Pseudouridine synthase"/>
    <property type="match status" value="1"/>
</dbReference>
<dbReference type="OrthoDB" id="9807829at2"/>
<dbReference type="AlphaFoldDB" id="A0A4V3XLM2"/>
<keyword evidence="5" id="KW-1185">Reference proteome</keyword>
<organism evidence="4 5">
    <name type="scientific">Neolewinella litorea</name>
    <dbReference type="NCBI Taxonomy" id="2562452"/>
    <lineage>
        <taxon>Bacteria</taxon>
        <taxon>Pseudomonadati</taxon>
        <taxon>Bacteroidota</taxon>
        <taxon>Saprospiria</taxon>
        <taxon>Saprospirales</taxon>
        <taxon>Lewinellaceae</taxon>
        <taxon>Neolewinella</taxon>
    </lineage>
</organism>
<dbReference type="GO" id="GO:0001522">
    <property type="term" value="P:pseudouridine synthesis"/>
    <property type="evidence" value="ECO:0007669"/>
    <property type="project" value="InterPro"/>
</dbReference>
<feature type="domain" description="Pseudouridine synthase RsuA/RluA-like" evidence="3">
    <location>
        <begin position="11"/>
        <end position="171"/>
    </location>
</feature>
<dbReference type="GO" id="GO:0140098">
    <property type="term" value="F:catalytic activity, acting on RNA"/>
    <property type="evidence" value="ECO:0007669"/>
    <property type="project" value="UniProtKB-ARBA"/>
</dbReference>
<dbReference type="InterPro" id="IPR006224">
    <property type="entry name" value="PsdUridine_synth_RluA-like_CS"/>
</dbReference>
<protein>
    <submittedName>
        <fullName evidence="4">RluA family pseudouridine synthase</fullName>
    </submittedName>
</protein>